<evidence type="ECO:0000313" key="1">
    <source>
        <dbReference type="EMBL" id="QTH19641.1"/>
    </source>
</evidence>
<dbReference type="EMBL" id="CP059319">
    <property type="protein sequence ID" value="QTH19641.1"/>
    <property type="molecule type" value="Genomic_DNA"/>
</dbReference>
<evidence type="ECO:0000313" key="2">
    <source>
        <dbReference type="Proteomes" id="UP000664914"/>
    </source>
</evidence>
<protein>
    <submittedName>
        <fullName evidence="1">Uncharacterized protein</fullName>
    </submittedName>
</protein>
<name>A0A975CYM4_9SPHN</name>
<proteinExistence type="predicted"/>
<dbReference type="RefSeq" id="WP_208631622.1">
    <property type="nucleotide sequence ID" value="NZ_CP059319.1"/>
</dbReference>
<reference evidence="1" key="1">
    <citation type="submission" date="2020-07" db="EMBL/GenBank/DDBJ databases">
        <authorList>
            <person name="Camacho E."/>
        </authorList>
    </citation>
    <scope>NUCLEOTIDE SEQUENCE</scope>
    <source>
        <strain evidence="1">MPO218</strain>
    </source>
</reference>
<gene>
    <name evidence="1" type="ORF">HRJ34_14785</name>
</gene>
<dbReference type="AlphaFoldDB" id="A0A975CYM4"/>
<dbReference type="Proteomes" id="UP000664914">
    <property type="component" value="Chromosome"/>
</dbReference>
<sequence>MAARLNFVSSMRRDHVGGTVVRNVDIDGMDRIDRYACPRCGARCEPDRGIGCGHHARNISSRIYHSGGITR</sequence>
<organism evidence="1 2">
    <name type="scientific">Rhizorhabdus wittichii</name>
    <dbReference type="NCBI Taxonomy" id="160791"/>
    <lineage>
        <taxon>Bacteria</taxon>
        <taxon>Pseudomonadati</taxon>
        <taxon>Pseudomonadota</taxon>
        <taxon>Alphaproteobacteria</taxon>
        <taxon>Sphingomonadales</taxon>
        <taxon>Sphingomonadaceae</taxon>
        <taxon>Rhizorhabdus</taxon>
    </lineage>
</organism>
<accession>A0A975CYM4</accession>
<reference evidence="1" key="2">
    <citation type="submission" date="2021-04" db="EMBL/GenBank/DDBJ databases">
        <title>Isolation and genomic analysis of the ibuprofen-degrading bacterium Sphingomonas strain MPO218.</title>
        <authorList>
            <person name="Aulestia M."/>
            <person name="Flores A."/>
            <person name="Mangas E.L."/>
            <person name="Perez-Pulido A.J."/>
            <person name="Santero E."/>
            <person name="Camacho E.M."/>
        </authorList>
    </citation>
    <scope>NUCLEOTIDE SEQUENCE</scope>
    <source>
        <strain evidence="1">MPO218</strain>
    </source>
</reference>